<accession>A0ABQ5ENL3</accession>
<feature type="compositionally biased region" description="Basic and acidic residues" evidence="2">
    <location>
        <begin position="205"/>
        <end position="219"/>
    </location>
</feature>
<evidence type="ECO:0000313" key="4">
    <source>
        <dbReference type="EMBL" id="GJT52122.1"/>
    </source>
</evidence>
<sequence>MNDLFLKQDRNKSNADMNTKSFDEIKALYEKVKRFDDSFITIGSTKDERKIKEMNEGASDPDKKKKFVKKDVSTKVPAKQDVVEHAVLRKHTRRYRVDSLGRLEDIMESQRIEVTLSSSNEAVNAAYGVTTASTQVNTAYSTNIDNLKEMDLRWQMAMLTMRAKRFLKNIVRKLTVTGNETIGFEKSKVECYNCHKRGHFARECRAPRNQDNKNKESSRRSVPMETSTSTALVSCDGLGGYDWSDQAEEGPNYELVAYSSSSSDSNVSNESNCSKSCMETVKLLKSQNVQLLIDLEKYSLMVLVPPPYTGNFLPPIPDLSFTALDEFVNKPVVENKKYDEEVSKVVWKSDDSLIIEDWMSDSEEENVSQTKTKKKTVKPSIAKIEFVKPKQHEKTARKIVKEVEKHMQNTHNPRGNQRNWNNLMSHKLGNNFEMFNKACYVCGNFDHLQVDCNYHQK</sequence>
<protein>
    <submittedName>
        <fullName evidence="4">Ribonuclease H-like domain-containing protein</fullName>
    </submittedName>
</protein>
<reference evidence="4" key="2">
    <citation type="submission" date="2022-01" db="EMBL/GenBank/DDBJ databases">
        <authorList>
            <person name="Yamashiro T."/>
            <person name="Shiraishi A."/>
            <person name="Satake H."/>
            <person name="Nakayama K."/>
        </authorList>
    </citation>
    <scope>NUCLEOTIDE SEQUENCE</scope>
</reference>
<evidence type="ECO:0000259" key="3">
    <source>
        <dbReference type="PROSITE" id="PS50158"/>
    </source>
</evidence>
<dbReference type="PROSITE" id="PS50158">
    <property type="entry name" value="ZF_CCHC"/>
    <property type="match status" value="1"/>
</dbReference>
<gene>
    <name evidence="4" type="ORF">Tco_0978279</name>
</gene>
<evidence type="ECO:0000256" key="2">
    <source>
        <dbReference type="SAM" id="MobiDB-lite"/>
    </source>
</evidence>
<feature type="region of interest" description="Disordered" evidence="2">
    <location>
        <begin position="205"/>
        <end position="229"/>
    </location>
</feature>
<dbReference type="Proteomes" id="UP001151760">
    <property type="component" value="Unassembled WGS sequence"/>
</dbReference>
<feature type="domain" description="CCHC-type" evidence="3">
    <location>
        <begin position="191"/>
        <end position="205"/>
    </location>
</feature>
<evidence type="ECO:0000256" key="1">
    <source>
        <dbReference type="PROSITE-ProRule" id="PRU00047"/>
    </source>
</evidence>
<keyword evidence="5" id="KW-1185">Reference proteome</keyword>
<dbReference type="Gene3D" id="4.10.60.10">
    <property type="entry name" value="Zinc finger, CCHC-type"/>
    <property type="match status" value="1"/>
</dbReference>
<evidence type="ECO:0000313" key="5">
    <source>
        <dbReference type="Proteomes" id="UP001151760"/>
    </source>
</evidence>
<organism evidence="4 5">
    <name type="scientific">Tanacetum coccineum</name>
    <dbReference type="NCBI Taxonomy" id="301880"/>
    <lineage>
        <taxon>Eukaryota</taxon>
        <taxon>Viridiplantae</taxon>
        <taxon>Streptophyta</taxon>
        <taxon>Embryophyta</taxon>
        <taxon>Tracheophyta</taxon>
        <taxon>Spermatophyta</taxon>
        <taxon>Magnoliopsida</taxon>
        <taxon>eudicotyledons</taxon>
        <taxon>Gunneridae</taxon>
        <taxon>Pentapetalae</taxon>
        <taxon>asterids</taxon>
        <taxon>campanulids</taxon>
        <taxon>Asterales</taxon>
        <taxon>Asteraceae</taxon>
        <taxon>Asteroideae</taxon>
        <taxon>Anthemideae</taxon>
        <taxon>Anthemidinae</taxon>
        <taxon>Tanacetum</taxon>
    </lineage>
</organism>
<dbReference type="Pfam" id="PF00098">
    <property type="entry name" value="zf-CCHC"/>
    <property type="match status" value="1"/>
</dbReference>
<dbReference type="InterPro" id="IPR036875">
    <property type="entry name" value="Znf_CCHC_sf"/>
</dbReference>
<dbReference type="EMBL" id="BQNB010016466">
    <property type="protein sequence ID" value="GJT52122.1"/>
    <property type="molecule type" value="Genomic_DNA"/>
</dbReference>
<dbReference type="InterPro" id="IPR001878">
    <property type="entry name" value="Znf_CCHC"/>
</dbReference>
<dbReference type="SUPFAM" id="SSF57756">
    <property type="entry name" value="Retrovirus zinc finger-like domains"/>
    <property type="match status" value="1"/>
</dbReference>
<name>A0ABQ5ENL3_9ASTR</name>
<dbReference type="SMART" id="SM00343">
    <property type="entry name" value="ZnF_C2HC"/>
    <property type="match status" value="2"/>
</dbReference>
<keyword evidence="1" id="KW-0862">Zinc</keyword>
<keyword evidence="1" id="KW-0863">Zinc-finger</keyword>
<reference evidence="4" key="1">
    <citation type="journal article" date="2022" name="Int. J. Mol. Sci.">
        <title>Draft Genome of Tanacetum Coccineum: Genomic Comparison of Closely Related Tanacetum-Family Plants.</title>
        <authorList>
            <person name="Yamashiro T."/>
            <person name="Shiraishi A."/>
            <person name="Nakayama K."/>
            <person name="Satake H."/>
        </authorList>
    </citation>
    <scope>NUCLEOTIDE SEQUENCE</scope>
</reference>
<keyword evidence="1" id="KW-0479">Metal-binding</keyword>
<comment type="caution">
    <text evidence="4">The sequence shown here is derived from an EMBL/GenBank/DDBJ whole genome shotgun (WGS) entry which is preliminary data.</text>
</comment>
<proteinExistence type="predicted"/>